<dbReference type="PANTHER" id="PTHR16469:SF27">
    <property type="entry name" value="UBIQUITIN-ASSOCIATED AND SH3 DOMAIN-CONTAINING BA-RELATED"/>
    <property type="match status" value="1"/>
</dbReference>
<dbReference type="PROSITE" id="PS51257">
    <property type="entry name" value="PROKAR_LIPOPROTEIN"/>
    <property type="match status" value="1"/>
</dbReference>
<dbReference type="SMART" id="SM00855">
    <property type="entry name" value="PGAM"/>
    <property type="match status" value="1"/>
</dbReference>
<reference evidence="1 2" key="1">
    <citation type="submission" date="2020-02" db="EMBL/GenBank/DDBJ databases">
        <authorList>
            <person name="Kim M.K."/>
        </authorList>
    </citation>
    <scope>NUCLEOTIDE SEQUENCE [LARGE SCALE GENOMIC DNA]</scope>
    <source>
        <strain evidence="1 2">BT327</strain>
    </source>
</reference>
<dbReference type="Gene3D" id="3.40.50.1240">
    <property type="entry name" value="Phosphoglycerate mutase-like"/>
    <property type="match status" value="1"/>
</dbReference>
<dbReference type="EMBL" id="JAAGWD010000004">
    <property type="protein sequence ID" value="NEM98035.1"/>
    <property type="molecule type" value="Genomic_DNA"/>
</dbReference>
<name>A0A6B3LSK6_9BACT</name>
<dbReference type="SUPFAM" id="SSF53254">
    <property type="entry name" value="Phosphoglycerate mutase-like"/>
    <property type="match status" value="1"/>
</dbReference>
<dbReference type="InterPro" id="IPR013078">
    <property type="entry name" value="His_Pase_superF_clade-1"/>
</dbReference>
<evidence type="ECO:0000313" key="2">
    <source>
        <dbReference type="Proteomes" id="UP000474777"/>
    </source>
</evidence>
<sequence length="190" mass="20465">MKKMSHSYRLALVFITGLMLSCLLAPLNRVAAQSRAKKEAITTIYVVRHGEKADADPTDQDPTLSSEGEARAKELVKYLAGKKIDAVYATPYKRTQSTVQPLAEKNGLTIQTYNARDNAGLKSQVLQNHAGKTIVIAGHSNTILTIVEAFGAKKPFEAVADSKYDHIFKITVGADGTATVEPATYGAATN</sequence>
<evidence type="ECO:0000313" key="1">
    <source>
        <dbReference type="EMBL" id="NEM98035.1"/>
    </source>
</evidence>
<comment type="caution">
    <text evidence="1">The sequence shown here is derived from an EMBL/GenBank/DDBJ whole genome shotgun (WGS) entry which is preliminary data.</text>
</comment>
<protein>
    <submittedName>
        <fullName evidence="1">Histidine phosphatase family protein</fullName>
    </submittedName>
</protein>
<dbReference type="AlphaFoldDB" id="A0A6B3LSK6"/>
<organism evidence="1 2">
    <name type="scientific">Pontibacter burrus</name>
    <dbReference type="NCBI Taxonomy" id="2704466"/>
    <lineage>
        <taxon>Bacteria</taxon>
        <taxon>Pseudomonadati</taxon>
        <taxon>Bacteroidota</taxon>
        <taxon>Cytophagia</taxon>
        <taxon>Cytophagales</taxon>
        <taxon>Hymenobacteraceae</taxon>
        <taxon>Pontibacter</taxon>
    </lineage>
</organism>
<dbReference type="Proteomes" id="UP000474777">
    <property type="component" value="Unassembled WGS sequence"/>
</dbReference>
<proteinExistence type="predicted"/>
<dbReference type="Pfam" id="PF00300">
    <property type="entry name" value="His_Phos_1"/>
    <property type="match status" value="1"/>
</dbReference>
<dbReference type="PANTHER" id="PTHR16469">
    <property type="entry name" value="UBIQUITIN-ASSOCIATED AND SH3 DOMAIN-CONTAINING BA-RELATED"/>
    <property type="match status" value="1"/>
</dbReference>
<keyword evidence="2" id="KW-1185">Reference proteome</keyword>
<dbReference type="InterPro" id="IPR029033">
    <property type="entry name" value="His_PPase_superfam"/>
</dbReference>
<dbReference type="RefSeq" id="WP_163914936.1">
    <property type="nucleotide sequence ID" value="NZ_JAAGWD010000004.1"/>
</dbReference>
<dbReference type="CDD" id="cd07040">
    <property type="entry name" value="HP"/>
    <property type="match status" value="1"/>
</dbReference>
<gene>
    <name evidence="1" type="ORF">GXP69_10045</name>
</gene>
<accession>A0A6B3LSK6</accession>
<dbReference type="InterPro" id="IPR051710">
    <property type="entry name" value="Phosphatase_SH3-domain"/>
</dbReference>